<feature type="domain" description="L-tryptophan decarboxylase PsiD-like" evidence="5">
    <location>
        <begin position="37"/>
        <end position="165"/>
    </location>
</feature>
<dbReference type="PANTHER" id="PTHR10067:SF9">
    <property type="entry name" value="PHOSPHATIDYLSERINE DECARBOXYLASE FAMILY PROTEIN (AFU_ORTHOLOGUE AFUA_7G01730)"/>
    <property type="match status" value="1"/>
</dbReference>
<dbReference type="GO" id="GO:0004609">
    <property type="term" value="F:phosphatidylserine decarboxylase activity"/>
    <property type="evidence" value="ECO:0007669"/>
    <property type="project" value="InterPro"/>
</dbReference>
<evidence type="ECO:0000259" key="5">
    <source>
        <dbReference type="Pfam" id="PF12588"/>
    </source>
</evidence>
<sequence length="430" mass="48060">MHIHTLGNVLPDNQHQIKTWLQHLKQHADSNPMPLVPPIEALSELVKQDKELLLLSEQMFNTSQQTQSPLLSSLVIQSFDEFLVLLNAVMTQAPVYIWSNDMVTDALNPAGFVGLPINTLLAASITPSASHSFFSNLLVTQQFKKILNYWSVYLASEASRDVLVKDCLNHTPQVLAWLNPIVQKQIIGIACEASFDPALRDYPFEHFFECDPNDDYYGFRSWDDFFTRKFTPSIRPIATGDDVIINSCESAPLQVVENVELDAKFWLKGHPYSLQNMMNFDPLAEQFIGGTVYQAYLNALSYHRWHSPVSGTIKKVCIVNGSYDYTPNTSLPLLTAIATRAIIFIESDNPYIGLMCFIAIGIAEVSSCEITVAQGQHVDKGDQLGMFHCGGSTHCLIFRPQVNLSFDFHRTEPGLNATNIPVCSCIAVVN</sequence>
<dbReference type="InterPro" id="IPR003817">
    <property type="entry name" value="PS_Dcarbxylase"/>
</dbReference>
<name>A0A2T3JQN4_PHOPO</name>
<dbReference type="RefSeq" id="WP_107190672.1">
    <property type="nucleotide sequence ID" value="NZ_PYMN01000018.1"/>
</dbReference>
<dbReference type="Pfam" id="PF12588">
    <property type="entry name" value="PSDC"/>
    <property type="match status" value="1"/>
</dbReference>
<evidence type="ECO:0000313" key="6">
    <source>
        <dbReference type="EMBL" id="PSU27163.1"/>
    </source>
</evidence>
<dbReference type="EMBL" id="PYMP01000011">
    <property type="protein sequence ID" value="PSU51337.1"/>
    <property type="molecule type" value="Genomic_DNA"/>
</dbReference>
<gene>
    <name evidence="7" type="ORF">C9J18_12880</name>
    <name evidence="6" type="ORF">CTM96_00035</name>
</gene>
<keyword evidence="2" id="KW-0865">Zymogen</keyword>
<dbReference type="Pfam" id="PF02666">
    <property type="entry name" value="PS_Dcarbxylase"/>
    <property type="match status" value="1"/>
</dbReference>
<evidence type="ECO:0000313" key="9">
    <source>
        <dbReference type="Proteomes" id="UP000241618"/>
    </source>
</evidence>
<dbReference type="EMBL" id="PYMO01000001">
    <property type="protein sequence ID" value="PSU27163.1"/>
    <property type="molecule type" value="Genomic_DNA"/>
</dbReference>
<keyword evidence="1" id="KW-0210">Decarboxylase</keyword>
<keyword evidence="4" id="KW-0670">Pyruvate</keyword>
<evidence type="ECO:0000313" key="8">
    <source>
        <dbReference type="Proteomes" id="UP000241405"/>
    </source>
</evidence>
<dbReference type="GO" id="GO:0006646">
    <property type="term" value="P:phosphatidylethanolamine biosynthetic process"/>
    <property type="evidence" value="ECO:0007669"/>
    <property type="project" value="TreeGrafter"/>
</dbReference>
<evidence type="ECO:0000256" key="3">
    <source>
        <dbReference type="ARBA" id="ARBA00023239"/>
    </source>
</evidence>
<dbReference type="Proteomes" id="UP000241618">
    <property type="component" value="Unassembled WGS sequence"/>
</dbReference>
<comment type="caution">
    <text evidence="7">The sequence shown here is derived from an EMBL/GenBank/DDBJ whole genome shotgun (WGS) entry which is preliminary data.</text>
</comment>
<dbReference type="Proteomes" id="UP000241405">
    <property type="component" value="Unassembled WGS sequence"/>
</dbReference>
<dbReference type="AlphaFoldDB" id="A0A2T3JQN4"/>
<evidence type="ECO:0000256" key="2">
    <source>
        <dbReference type="ARBA" id="ARBA00023145"/>
    </source>
</evidence>
<reference evidence="8 9" key="1">
    <citation type="submission" date="2018-03" db="EMBL/GenBank/DDBJ databases">
        <title>Whole genome sequencing of Histamine producing bacteria.</title>
        <authorList>
            <person name="Butler K."/>
        </authorList>
    </citation>
    <scope>NUCLEOTIDE SEQUENCE [LARGE SCALE GENOMIC DNA]</scope>
    <source>
        <strain evidence="7 9">FS-6.1</strain>
        <strain evidence="6 8">FS-6.2</strain>
    </source>
</reference>
<proteinExistence type="predicted"/>
<evidence type="ECO:0000256" key="4">
    <source>
        <dbReference type="ARBA" id="ARBA00023317"/>
    </source>
</evidence>
<evidence type="ECO:0000256" key="1">
    <source>
        <dbReference type="ARBA" id="ARBA00022793"/>
    </source>
</evidence>
<organism evidence="7 9">
    <name type="scientific">Photobacterium phosphoreum</name>
    <dbReference type="NCBI Taxonomy" id="659"/>
    <lineage>
        <taxon>Bacteria</taxon>
        <taxon>Pseudomonadati</taxon>
        <taxon>Pseudomonadota</taxon>
        <taxon>Gammaproteobacteria</taxon>
        <taxon>Vibrionales</taxon>
        <taxon>Vibrionaceae</taxon>
        <taxon>Photobacterium</taxon>
    </lineage>
</organism>
<evidence type="ECO:0000313" key="7">
    <source>
        <dbReference type="EMBL" id="PSU51337.1"/>
    </source>
</evidence>
<dbReference type="InterPro" id="IPR022237">
    <property type="entry name" value="PsiD-like"/>
</dbReference>
<protein>
    <submittedName>
        <fullName evidence="7">Phosphatidylserine decarboxylase</fullName>
    </submittedName>
</protein>
<accession>A0A2T3JQN4</accession>
<keyword evidence="3" id="KW-0456">Lyase</keyword>
<dbReference type="PANTHER" id="PTHR10067">
    <property type="entry name" value="PHOSPHATIDYLSERINE DECARBOXYLASE"/>
    <property type="match status" value="1"/>
</dbReference>
<keyword evidence="8" id="KW-1185">Reference proteome</keyword>